<dbReference type="PANTHER" id="PTHR15551">
    <property type="entry name" value="LIM DOMAIN ONLY 7"/>
    <property type="match status" value="1"/>
</dbReference>
<dbReference type="Proteomes" id="UP001529510">
    <property type="component" value="Unassembled WGS sequence"/>
</dbReference>
<dbReference type="AlphaFoldDB" id="A0ABD0S3G1"/>
<protein>
    <submittedName>
        <fullName evidence="2">Uncharacterized protein</fullName>
    </submittedName>
</protein>
<evidence type="ECO:0000313" key="2">
    <source>
        <dbReference type="EMBL" id="KAL0204005.1"/>
    </source>
</evidence>
<proteinExistence type="predicted"/>
<organism evidence="2 3">
    <name type="scientific">Cirrhinus mrigala</name>
    <name type="common">Mrigala</name>
    <dbReference type="NCBI Taxonomy" id="683832"/>
    <lineage>
        <taxon>Eukaryota</taxon>
        <taxon>Metazoa</taxon>
        <taxon>Chordata</taxon>
        <taxon>Craniata</taxon>
        <taxon>Vertebrata</taxon>
        <taxon>Euteleostomi</taxon>
        <taxon>Actinopterygii</taxon>
        <taxon>Neopterygii</taxon>
        <taxon>Teleostei</taxon>
        <taxon>Ostariophysi</taxon>
        <taxon>Cypriniformes</taxon>
        <taxon>Cyprinidae</taxon>
        <taxon>Labeoninae</taxon>
        <taxon>Labeonini</taxon>
        <taxon>Cirrhinus</taxon>
    </lineage>
</organism>
<feature type="region of interest" description="Disordered" evidence="1">
    <location>
        <begin position="1"/>
        <end position="47"/>
    </location>
</feature>
<evidence type="ECO:0000313" key="3">
    <source>
        <dbReference type="Proteomes" id="UP001529510"/>
    </source>
</evidence>
<comment type="caution">
    <text evidence="2">The sequence shown here is derived from an EMBL/GenBank/DDBJ whole genome shotgun (WGS) entry which is preliminary data.</text>
</comment>
<feature type="non-terminal residue" evidence="2">
    <location>
        <position position="1"/>
    </location>
</feature>
<reference evidence="2 3" key="1">
    <citation type="submission" date="2024-05" db="EMBL/GenBank/DDBJ databases">
        <title>Genome sequencing and assembly of Indian major carp, Cirrhinus mrigala (Hamilton, 1822).</title>
        <authorList>
            <person name="Mohindra V."/>
            <person name="Chowdhury L.M."/>
            <person name="Lal K."/>
            <person name="Jena J.K."/>
        </authorList>
    </citation>
    <scope>NUCLEOTIDE SEQUENCE [LARGE SCALE GENOMIC DNA]</scope>
    <source>
        <strain evidence="2">CM1030</strain>
        <tissue evidence="2">Blood</tissue>
    </source>
</reference>
<name>A0ABD0S3G1_CIRMR</name>
<evidence type="ECO:0000256" key="1">
    <source>
        <dbReference type="SAM" id="MobiDB-lite"/>
    </source>
</evidence>
<gene>
    <name evidence="2" type="ORF">M9458_002023</name>
</gene>
<accession>A0ABD0S3G1</accession>
<dbReference type="PANTHER" id="PTHR15551:SF4">
    <property type="entry name" value="LIM AND CALPONIN HOMOLOGY DOMAINS-CONTAINING PROTEIN 1 ISOFORM X1"/>
    <property type="match status" value="1"/>
</dbReference>
<dbReference type="EMBL" id="JAMKFB020000001">
    <property type="protein sequence ID" value="KAL0204005.1"/>
    <property type="molecule type" value="Genomic_DNA"/>
</dbReference>
<sequence>KAKSPSPDIILRRDNEFMRAAAPHQWDSNEEDDDEEAERKVPDVQKDDLASRRARMNQFKPSVAHHFLPSSCSWKDREKWEGIRLASQHAVLERMEKMEQEKR</sequence>
<feature type="non-terminal residue" evidence="2">
    <location>
        <position position="103"/>
    </location>
</feature>
<keyword evidence="3" id="KW-1185">Reference proteome</keyword>
<feature type="compositionally biased region" description="Basic and acidic residues" evidence="1">
    <location>
        <begin position="37"/>
        <end position="47"/>
    </location>
</feature>